<dbReference type="EMBL" id="JBHTIB010000002">
    <property type="protein sequence ID" value="MFD0834760.1"/>
    <property type="molecule type" value="Genomic_DNA"/>
</dbReference>
<dbReference type="RefSeq" id="WP_379939274.1">
    <property type="nucleotide sequence ID" value="NZ_JBHTIB010000002.1"/>
</dbReference>
<dbReference type="Proteomes" id="UP001597011">
    <property type="component" value="Unassembled WGS sequence"/>
</dbReference>
<dbReference type="InterPro" id="IPR016181">
    <property type="entry name" value="Acyl_CoA_acyltransferase"/>
</dbReference>
<name>A0ABW3BNZ9_9FLAO</name>
<reference evidence="2" key="1">
    <citation type="journal article" date="2019" name="Int. J. Syst. Evol. Microbiol.">
        <title>The Global Catalogue of Microorganisms (GCM) 10K type strain sequencing project: providing services to taxonomists for standard genome sequencing and annotation.</title>
        <authorList>
            <consortium name="The Broad Institute Genomics Platform"/>
            <consortium name="The Broad Institute Genome Sequencing Center for Infectious Disease"/>
            <person name="Wu L."/>
            <person name="Ma J."/>
        </authorList>
    </citation>
    <scope>NUCLEOTIDE SEQUENCE [LARGE SCALE GENOMIC DNA]</scope>
    <source>
        <strain evidence="2">CCUG 60529</strain>
    </source>
</reference>
<evidence type="ECO:0000313" key="1">
    <source>
        <dbReference type="EMBL" id="MFD0834760.1"/>
    </source>
</evidence>
<keyword evidence="2" id="KW-1185">Reference proteome</keyword>
<proteinExistence type="predicted"/>
<evidence type="ECO:0000313" key="2">
    <source>
        <dbReference type="Proteomes" id="UP001597011"/>
    </source>
</evidence>
<gene>
    <name evidence="1" type="ORF">ACFQ0I_03205</name>
</gene>
<sequence>MKSFKIYSSFQSLPDSWDQLVVHDVFLQSKYLKALENGSPNNIQLFYVGIFENEQLVGVAIIQRVQLYLKDMFRKTEVSCLKEFVRDTVSKVLKGNILVVGNITHTGQHGLFFQKEHITQREFLNLVFDAVETIKKEIKEKLNKTIRVIMFKDYFLNDAVHLENDFFNSNTLHKVSVQPNMILKVNPDWLTKTDYLNALNKKYKQRFKSARNKLNGIVCEEMDLEAIKTCSKRLHALYLNVSNNAKFNTFILPENHFYCLKLQLEEKFKVFGYYLNNELVGFFTLILNNQHLETYFLGYDTAHQYKNQLYLNMLYSMLEFGIHNKFETVVYARTAMEIKSSVGAKAEAMVVYIKHTNYVMNALLKQIFGLMNPKQTWEERHPFKA</sequence>
<accession>A0ABW3BNZ9</accession>
<organism evidence="1 2">
    <name type="scientific">Mariniflexile aquimaris</name>
    <dbReference type="NCBI Taxonomy" id="881009"/>
    <lineage>
        <taxon>Bacteria</taxon>
        <taxon>Pseudomonadati</taxon>
        <taxon>Bacteroidota</taxon>
        <taxon>Flavobacteriia</taxon>
        <taxon>Flavobacteriales</taxon>
        <taxon>Flavobacteriaceae</taxon>
        <taxon>Mariniflexile</taxon>
    </lineage>
</organism>
<comment type="caution">
    <text evidence="1">The sequence shown here is derived from an EMBL/GenBank/DDBJ whole genome shotgun (WGS) entry which is preliminary data.</text>
</comment>
<protein>
    <submittedName>
        <fullName evidence="1">GNAT family N-acetyltransferase</fullName>
    </submittedName>
</protein>
<dbReference type="SUPFAM" id="SSF55729">
    <property type="entry name" value="Acyl-CoA N-acyltransferases (Nat)"/>
    <property type="match status" value="1"/>
</dbReference>